<protein>
    <submittedName>
        <fullName evidence="3">Cupin domain-containing protein</fullName>
    </submittedName>
</protein>
<dbReference type="RefSeq" id="WP_196271234.1">
    <property type="nucleotide sequence ID" value="NZ_JADQDO010000002.1"/>
</dbReference>
<dbReference type="Gene3D" id="2.60.120.10">
    <property type="entry name" value="Jelly Rolls"/>
    <property type="match status" value="1"/>
</dbReference>
<dbReference type="AlphaFoldDB" id="A0A931BLV7"/>
<dbReference type="InterPro" id="IPR011051">
    <property type="entry name" value="RmlC_Cupin_sf"/>
</dbReference>
<keyword evidence="4" id="KW-1185">Reference proteome</keyword>
<accession>A0A931BLV7</accession>
<feature type="domain" description="ChrR-like cupin" evidence="2">
    <location>
        <begin position="29"/>
        <end position="98"/>
    </location>
</feature>
<evidence type="ECO:0000313" key="4">
    <source>
        <dbReference type="Proteomes" id="UP000599312"/>
    </source>
</evidence>
<evidence type="ECO:0000313" key="3">
    <source>
        <dbReference type="EMBL" id="MBF9233276.1"/>
    </source>
</evidence>
<reference evidence="3" key="1">
    <citation type="submission" date="2020-11" db="EMBL/GenBank/DDBJ databases">
        <authorList>
            <person name="Kim M.K."/>
        </authorList>
    </citation>
    <scope>NUCLEOTIDE SEQUENCE</scope>
    <source>
        <strain evidence="3">BT350</strain>
    </source>
</reference>
<feature type="signal peptide" evidence="1">
    <location>
        <begin position="1"/>
        <end position="20"/>
    </location>
</feature>
<sequence length="155" mass="16526">MRPLIVTAAFLLATTGSLLAQDRQAGHPVKPDQIKWMPAPPVLPKGAEAAVLSGDPTKAGPFTMRLKVPPGYKIPAHSHPTAELITVISGNFHVGMGDKLDEAKTENLGSGGFVDLPANMNHYAFMSTRTIVQINSEGPFVIKYVNPADDPSKSQ</sequence>
<feature type="chain" id="PRO_5036704627" evidence="1">
    <location>
        <begin position="21"/>
        <end position="155"/>
    </location>
</feature>
<evidence type="ECO:0000259" key="2">
    <source>
        <dbReference type="Pfam" id="PF12973"/>
    </source>
</evidence>
<dbReference type="InterPro" id="IPR014710">
    <property type="entry name" value="RmlC-like_jellyroll"/>
</dbReference>
<proteinExistence type="predicted"/>
<dbReference type="SUPFAM" id="SSF51182">
    <property type="entry name" value="RmlC-like cupins"/>
    <property type="match status" value="1"/>
</dbReference>
<dbReference type="InterPro" id="IPR025979">
    <property type="entry name" value="ChrR-like_cupin_dom"/>
</dbReference>
<evidence type="ECO:0000256" key="1">
    <source>
        <dbReference type="SAM" id="SignalP"/>
    </source>
</evidence>
<organism evidence="3 4">
    <name type="scientific">Microvirga alba</name>
    <dbReference type="NCBI Taxonomy" id="2791025"/>
    <lineage>
        <taxon>Bacteria</taxon>
        <taxon>Pseudomonadati</taxon>
        <taxon>Pseudomonadota</taxon>
        <taxon>Alphaproteobacteria</taxon>
        <taxon>Hyphomicrobiales</taxon>
        <taxon>Methylobacteriaceae</taxon>
        <taxon>Microvirga</taxon>
    </lineage>
</organism>
<keyword evidence="1" id="KW-0732">Signal</keyword>
<gene>
    <name evidence="3" type="ORF">I2H38_07755</name>
</gene>
<dbReference type="Pfam" id="PF12973">
    <property type="entry name" value="Cupin_7"/>
    <property type="match status" value="1"/>
</dbReference>
<comment type="caution">
    <text evidence="3">The sequence shown here is derived from an EMBL/GenBank/DDBJ whole genome shotgun (WGS) entry which is preliminary data.</text>
</comment>
<dbReference type="EMBL" id="JADQDO010000002">
    <property type="protein sequence ID" value="MBF9233276.1"/>
    <property type="molecule type" value="Genomic_DNA"/>
</dbReference>
<name>A0A931BLV7_9HYPH</name>
<dbReference type="CDD" id="cd06989">
    <property type="entry name" value="cupin_DRT102"/>
    <property type="match status" value="1"/>
</dbReference>
<dbReference type="Proteomes" id="UP000599312">
    <property type="component" value="Unassembled WGS sequence"/>
</dbReference>